<evidence type="ECO:0008006" key="5">
    <source>
        <dbReference type="Google" id="ProtNLM"/>
    </source>
</evidence>
<organism evidence="3 4">
    <name type="scientific">Patiria miniata</name>
    <name type="common">Bat star</name>
    <name type="synonym">Asterina miniata</name>
    <dbReference type="NCBI Taxonomy" id="46514"/>
    <lineage>
        <taxon>Eukaryota</taxon>
        <taxon>Metazoa</taxon>
        <taxon>Echinodermata</taxon>
        <taxon>Eleutherozoa</taxon>
        <taxon>Asterozoa</taxon>
        <taxon>Asteroidea</taxon>
        <taxon>Valvatacea</taxon>
        <taxon>Valvatida</taxon>
        <taxon>Asterinidae</taxon>
        <taxon>Patiria</taxon>
    </lineage>
</organism>
<dbReference type="OrthoDB" id="9983389at2759"/>
<dbReference type="RefSeq" id="XP_038066642.1">
    <property type="nucleotide sequence ID" value="XM_038210714.1"/>
</dbReference>
<reference evidence="3" key="1">
    <citation type="submission" date="2022-11" db="UniProtKB">
        <authorList>
            <consortium name="EnsemblMetazoa"/>
        </authorList>
    </citation>
    <scope>IDENTIFICATION</scope>
</reference>
<feature type="region of interest" description="Disordered" evidence="1">
    <location>
        <begin position="330"/>
        <end position="355"/>
    </location>
</feature>
<name>A0A914AS91_PATMI</name>
<evidence type="ECO:0000313" key="3">
    <source>
        <dbReference type="EnsemblMetazoa" id="XP_038066642.1"/>
    </source>
</evidence>
<sequence length="355" mass="39250">MHLPLEAIQIADSGFVLAFTDATVFLERGSRGIVPCPLAKSRKISRENVDAMYWLYGSISNTAILISYFKGRVAPQNGIQEGVYDIDNEFNLIIENVTASNEGTYYFKLKPHLKMIQEGKVEVCDKVSPSRSYPTVNGCNQDHDTDTCEMRVRHDSTVHNLTCVTEQVKPAVELRWIHLFLGGKTELNASTSVWREVLPAYTGASLRNNTFSTSASVQVTTVNGVNEVFECKAIGAAVGDKGARMRVRVTKAHLTTVSHEEVQSDNPGTTLVWADKGTPTANKPAENAVYVNALEVGLIVALIFIAILCIRMVYSEKKCIKWSPAWERRPDAQVRAADDDQEMQPIKPKGSISEV</sequence>
<dbReference type="InterPro" id="IPR013783">
    <property type="entry name" value="Ig-like_fold"/>
</dbReference>
<evidence type="ECO:0000256" key="2">
    <source>
        <dbReference type="SAM" id="Phobius"/>
    </source>
</evidence>
<protein>
    <recommendedName>
        <fullName evidence="5">Ig-like domain-containing protein</fullName>
    </recommendedName>
</protein>
<accession>A0A914AS91</accession>
<dbReference type="Gene3D" id="2.60.40.10">
    <property type="entry name" value="Immunoglobulins"/>
    <property type="match status" value="1"/>
</dbReference>
<proteinExistence type="predicted"/>
<evidence type="ECO:0000313" key="4">
    <source>
        <dbReference type="Proteomes" id="UP000887568"/>
    </source>
</evidence>
<dbReference type="EnsemblMetazoa" id="XM_038210714.1">
    <property type="protein sequence ID" value="XP_038066642.1"/>
    <property type="gene ID" value="LOC119736700"/>
</dbReference>
<keyword evidence="2" id="KW-0812">Transmembrane</keyword>
<keyword evidence="2" id="KW-0472">Membrane</keyword>
<keyword evidence="2" id="KW-1133">Transmembrane helix</keyword>
<evidence type="ECO:0000256" key="1">
    <source>
        <dbReference type="SAM" id="MobiDB-lite"/>
    </source>
</evidence>
<dbReference type="AlphaFoldDB" id="A0A914AS91"/>
<keyword evidence="4" id="KW-1185">Reference proteome</keyword>
<feature type="transmembrane region" description="Helical" evidence="2">
    <location>
        <begin position="289"/>
        <end position="314"/>
    </location>
</feature>
<dbReference type="Proteomes" id="UP000887568">
    <property type="component" value="Unplaced"/>
</dbReference>
<dbReference type="GeneID" id="119736700"/>